<dbReference type="RefSeq" id="WP_143419803.1">
    <property type="nucleotide sequence ID" value="NZ_VJXR01000084.1"/>
</dbReference>
<dbReference type="Gene3D" id="3.30.530.20">
    <property type="match status" value="1"/>
</dbReference>
<name>A0A552WKT8_9MICO</name>
<evidence type="ECO:0000313" key="1">
    <source>
        <dbReference type="EMBL" id="TRW43395.1"/>
    </source>
</evidence>
<evidence type="ECO:0000313" key="2">
    <source>
        <dbReference type="Proteomes" id="UP000318693"/>
    </source>
</evidence>
<dbReference type="Pfam" id="PF10698">
    <property type="entry name" value="DUF2505"/>
    <property type="match status" value="1"/>
</dbReference>
<dbReference type="SUPFAM" id="SSF55961">
    <property type="entry name" value="Bet v1-like"/>
    <property type="match status" value="1"/>
</dbReference>
<sequence length="164" mass="17402">MHFSATIDYPADVEAVAAMLADPEFVARKAAATGALESHEEVVRDGEAFTVTTRLKLPTTMVPAKFRSLVGEAIEVVLIEAWAAPAANRSRSSTLSLDIHGVPVRVSGTQHLAASGAGTTETYDGEVKASIPLFGRPIEQAAVDTVGKVVDVERRIGLEYLTAR</sequence>
<protein>
    <submittedName>
        <fullName evidence="1">DUF2505 domain-containing protein</fullName>
    </submittedName>
</protein>
<dbReference type="EMBL" id="VJXR01000084">
    <property type="protein sequence ID" value="TRW43395.1"/>
    <property type="molecule type" value="Genomic_DNA"/>
</dbReference>
<reference evidence="1 2" key="1">
    <citation type="submission" date="2019-07" db="EMBL/GenBank/DDBJ databases">
        <title>Georgenia wutianyii sp. nov. and Georgenia *** sp. nov. isolated from plateau pika (Ochotona curzoniae) in the Qinghai-Tibet plateau of China.</title>
        <authorList>
            <person name="Tian Z."/>
        </authorList>
    </citation>
    <scope>NUCLEOTIDE SEQUENCE [LARGE SCALE GENOMIC DNA]</scope>
    <source>
        <strain evidence="1 2">Z446</strain>
    </source>
</reference>
<organism evidence="1 2">
    <name type="scientific">Georgenia yuyongxinii</name>
    <dbReference type="NCBI Taxonomy" id="2589797"/>
    <lineage>
        <taxon>Bacteria</taxon>
        <taxon>Bacillati</taxon>
        <taxon>Actinomycetota</taxon>
        <taxon>Actinomycetes</taxon>
        <taxon>Micrococcales</taxon>
        <taxon>Bogoriellaceae</taxon>
        <taxon>Georgenia</taxon>
    </lineage>
</organism>
<dbReference type="InterPro" id="IPR019639">
    <property type="entry name" value="DUF2505"/>
</dbReference>
<dbReference type="InterPro" id="IPR023393">
    <property type="entry name" value="START-like_dom_sf"/>
</dbReference>
<comment type="caution">
    <text evidence="1">The sequence shown here is derived from an EMBL/GenBank/DDBJ whole genome shotgun (WGS) entry which is preliminary data.</text>
</comment>
<dbReference type="Proteomes" id="UP000318693">
    <property type="component" value="Unassembled WGS sequence"/>
</dbReference>
<accession>A0A552WKT8</accession>
<proteinExistence type="predicted"/>
<dbReference type="AlphaFoldDB" id="A0A552WKT8"/>
<gene>
    <name evidence="1" type="ORF">FJ693_17840</name>
</gene>
<keyword evidence="2" id="KW-1185">Reference proteome</keyword>